<keyword evidence="2" id="KW-0645">Protease</keyword>
<evidence type="ECO:0000256" key="6">
    <source>
        <dbReference type="SAM" id="MobiDB-lite"/>
    </source>
</evidence>
<evidence type="ECO:0000313" key="9">
    <source>
        <dbReference type="EMBL" id="CAB4942923.1"/>
    </source>
</evidence>
<dbReference type="SUPFAM" id="SSF51306">
    <property type="entry name" value="LexA/Signal peptidase"/>
    <property type="match status" value="1"/>
</dbReference>
<feature type="region of interest" description="Disordered" evidence="6">
    <location>
        <begin position="332"/>
        <end position="367"/>
    </location>
</feature>
<evidence type="ECO:0000256" key="4">
    <source>
        <dbReference type="ARBA" id="ARBA00022989"/>
    </source>
</evidence>
<evidence type="ECO:0000256" key="5">
    <source>
        <dbReference type="ARBA" id="ARBA00023136"/>
    </source>
</evidence>
<dbReference type="InterPro" id="IPR001733">
    <property type="entry name" value="Peptidase_S26B"/>
</dbReference>
<dbReference type="GO" id="GO:0006465">
    <property type="term" value="P:signal peptide processing"/>
    <property type="evidence" value="ECO:0007669"/>
    <property type="project" value="InterPro"/>
</dbReference>
<proteinExistence type="predicted"/>
<keyword evidence="4 7" id="KW-1133">Transmembrane helix</keyword>
<dbReference type="EMBL" id="CAFBND010000041">
    <property type="protein sequence ID" value="CAB4942923.1"/>
    <property type="molecule type" value="Genomic_DNA"/>
</dbReference>
<dbReference type="InterPro" id="IPR036286">
    <property type="entry name" value="LexA/Signal_pep-like_sf"/>
</dbReference>
<accession>A0A6J7JIL4</accession>
<dbReference type="AlphaFoldDB" id="A0A6J7JIL4"/>
<keyword evidence="5 7" id="KW-0472">Membrane</keyword>
<dbReference type="Pfam" id="PF00717">
    <property type="entry name" value="Peptidase_S24"/>
    <property type="match status" value="1"/>
</dbReference>
<evidence type="ECO:0000259" key="8">
    <source>
        <dbReference type="Pfam" id="PF00717"/>
    </source>
</evidence>
<dbReference type="NCBIfam" id="TIGR02228">
    <property type="entry name" value="sigpep_I_arch"/>
    <property type="match status" value="1"/>
</dbReference>
<protein>
    <submittedName>
        <fullName evidence="9">Unannotated protein</fullName>
    </submittedName>
</protein>
<feature type="transmembrane region" description="Helical" evidence="7">
    <location>
        <begin position="149"/>
        <end position="168"/>
    </location>
</feature>
<reference evidence="9" key="1">
    <citation type="submission" date="2020-05" db="EMBL/GenBank/DDBJ databases">
        <authorList>
            <person name="Chiriac C."/>
            <person name="Salcher M."/>
            <person name="Ghai R."/>
            <person name="Kavagutti S V."/>
        </authorList>
    </citation>
    <scope>NUCLEOTIDE SEQUENCE</scope>
</reference>
<evidence type="ECO:0000256" key="3">
    <source>
        <dbReference type="ARBA" id="ARBA00022692"/>
    </source>
</evidence>
<name>A0A6J7JIL4_9ZZZZ</name>
<gene>
    <name evidence="9" type="ORF">UFOPK3752_01177</name>
</gene>
<feature type="domain" description="Peptidase S24/S26A/S26B/S26C" evidence="8">
    <location>
        <begin position="46"/>
        <end position="114"/>
    </location>
</feature>
<evidence type="ECO:0000256" key="1">
    <source>
        <dbReference type="ARBA" id="ARBA00004370"/>
    </source>
</evidence>
<keyword evidence="3 7" id="KW-0812">Transmembrane</keyword>
<feature type="transmembrane region" description="Helical" evidence="7">
    <location>
        <begin position="226"/>
        <end position="250"/>
    </location>
</feature>
<feature type="transmembrane region" description="Helical" evidence="7">
    <location>
        <begin position="200"/>
        <end position="220"/>
    </location>
</feature>
<dbReference type="GO" id="GO:0016020">
    <property type="term" value="C:membrane"/>
    <property type="evidence" value="ECO:0007669"/>
    <property type="project" value="UniProtKB-SubCell"/>
</dbReference>
<dbReference type="Gene3D" id="2.10.109.10">
    <property type="entry name" value="Umud Fragment, subunit A"/>
    <property type="match status" value="1"/>
</dbReference>
<dbReference type="GO" id="GO:0008233">
    <property type="term" value="F:peptidase activity"/>
    <property type="evidence" value="ECO:0007669"/>
    <property type="project" value="UniProtKB-KW"/>
</dbReference>
<evidence type="ECO:0000256" key="2">
    <source>
        <dbReference type="ARBA" id="ARBA00022670"/>
    </source>
</evidence>
<comment type="subcellular location">
    <subcellularLocation>
        <location evidence="1">Membrane</location>
    </subcellularLocation>
</comment>
<dbReference type="InterPro" id="IPR015927">
    <property type="entry name" value="Peptidase_S24_S26A/B/C"/>
</dbReference>
<sequence>MARHASRGRRAHAPTSRARRIQRILQVVVSLGVVAAWWAFLAPTNIGGNTAYIMVEGRSMEPLLYGGDLAITREQAHYDLGDLVVVRVKIGGSTSQVIHRLRSGSEATGWKTQGDNNPKPDAWTVTNRQIVGKYWTGIPGFGHVLNWTLHNPILFAGLAALLALVPYLPRHRRRLTPALRAALDRSTRERRGQGHSGTEVAVLALTSCTAVICLGLAGLMGVGHRLASVSGIVVMVAFAWSVGLAVYFAYRVFDGRGAIEPARSTAALSGRLRLVDQMPAVHEVPTDVQSPVQLRTVAEKYRLPILHRIDPETDEHMFLVITAGRGIYRWRTSAPKPPQHSADPNLTLDPAMTTNSEGRPQHHLVEA</sequence>
<organism evidence="9">
    <name type="scientific">freshwater metagenome</name>
    <dbReference type="NCBI Taxonomy" id="449393"/>
    <lineage>
        <taxon>unclassified sequences</taxon>
        <taxon>metagenomes</taxon>
        <taxon>ecological metagenomes</taxon>
    </lineage>
</organism>
<dbReference type="CDD" id="cd06462">
    <property type="entry name" value="Peptidase_S24_S26"/>
    <property type="match status" value="1"/>
</dbReference>
<keyword evidence="2" id="KW-0378">Hydrolase</keyword>
<evidence type="ECO:0000256" key="7">
    <source>
        <dbReference type="SAM" id="Phobius"/>
    </source>
</evidence>
<feature type="transmembrane region" description="Helical" evidence="7">
    <location>
        <begin position="21"/>
        <end position="40"/>
    </location>
</feature>